<evidence type="ECO:0000313" key="3">
    <source>
        <dbReference type="Proteomes" id="UP001322277"/>
    </source>
</evidence>
<accession>A0AAX4HZE6</accession>
<dbReference type="KEGG" id="cdet:87937836"/>
<keyword evidence="3" id="KW-1185">Reference proteome</keyword>
<proteinExistence type="predicted"/>
<feature type="region of interest" description="Disordered" evidence="1">
    <location>
        <begin position="172"/>
        <end position="253"/>
    </location>
</feature>
<dbReference type="RefSeq" id="XP_062773543.1">
    <property type="nucleotide sequence ID" value="XM_062917492.1"/>
</dbReference>
<sequence>MSTYSSCAPTLSSLDGGRVRCGTLPDASRVSSLDHSPARVPLATTTTPPTLALLSCLSLAGSMIPVLVPVAAPLPATPGGGGGGGVSTSKAIRFRVPSTMYGSQPVISPGSCHWANSSANNRDRCPPPAARCNSQLATRPLKCRRPLGVESCLASAHPLVFPRLPPFASNKKAHNVQKRTQGPNFSSPSITLSDVGPDPGLPSTRQDKPTMHLVFCGCRVPDPRPPSPSPSPSSAPSPSPSLLSLPSHARRTG</sequence>
<dbReference type="AlphaFoldDB" id="A0AAX4HZE6"/>
<dbReference type="Proteomes" id="UP001322277">
    <property type="component" value="Chromosome 1"/>
</dbReference>
<dbReference type="GeneID" id="87937836"/>
<gene>
    <name evidence="2" type="ORF">CDEST_01333</name>
</gene>
<dbReference type="EMBL" id="CP137305">
    <property type="protein sequence ID" value="WQF76319.1"/>
    <property type="molecule type" value="Genomic_DNA"/>
</dbReference>
<feature type="compositionally biased region" description="Pro residues" evidence="1">
    <location>
        <begin position="223"/>
        <end position="239"/>
    </location>
</feature>
<evidence type="ECO:0000313" key="2">
    <source>
        <dbReference type="EMBL" id="WQF76319.1"/>
    </source>
</evidence>
<feature type="compositionally biased region" description="Polar residues" evidence="1">
    <location>
        <begin position="178"/>
        <end position="192"/>
    </location>
</feature>
<reference evidence="3" key="1">
    <citation type="journal article" date="2023" name="bioRxiv">
        <title>Complete genome of the Medicago anthracnose fungus, Colletotrichum destructivum, reveals a mini-chromosome-like region within a core chromosome.</title>
        <authorList>
            <person name="Lapalu N."/>
            <person name="Simon A."/>
            <person name="Lu A."/>
            <person name="Plaumann P.-L."/>
            <person name="Amselem J."/>
            <person name="Pigne S."/>
            <person name="Auger A."/>
            <person name="Koch C."/>
            <person name="Dallery J.-F."/>
            <person name="O'Connell R.J."/>
        </authorList>
    </citation>
    <scope>NUCLEOTIDE SEQUENCE [LARGE SCALE GENOMIC DNA]</scope>
    <source>
        <strain evidence="3">CBS 520.97</strain>
    </source>
</reference>
<organism evidence="2 3">
    <name type="scientific">Colletotrichum destructivum</name>
    <dbReference type="NCBI Taxonomy" id="34406"/>
    <lineage>
        <taxon>Eukaryota</taxon>
        <taxon>Fungi</taxon>
        <taxon>Dikarya</taxon>
        <taxon>Ascomycota</taxon>
        <taxon>Pezizomycotina</taxon>
        <taxon>Sordariomycetes</taxon>
        <taxon>Hypocreomycetidae</taxon>
        <taxon>Glomerellales</taxon>
        <taxon>Glomerellaceae</taxon>
        <taxon>Colletotrichum</taxon>
        <taxon>Colletotrichum destructivum species complex</taxon>
    </lineage>
</organism>
<protein>
    <submittedName>
        <fullName evidence="2">Uncharacterized protein</fullName>
    </submittedName>
</protein>
<name>A0AAX4HZE6_9PEZI</name>
<evidence type="ECO:0000256" key="1">
    <source>
        <dbReference type="SAM" id="MobiDB-lite"/>
    </source>
</evidence>